<dbReference type="PROSITE" id="PS51471">
    <property type="entry name" value="FE2OG_OXY"/>
    <property type="match status" value="1"/>
</dbReference>
<comment type="similarity">
    <text evidence="1 2">Belongs to the iron/ascorbate-dependent oxidoreductase family.</text>
</comment>
<protein>
    <submittedName>
        <fullName evidence="3">Uncharacterized protein</fullName>
    </submittedName>
</protein>
<dbReference type="Pfam" id="PF03171">
    <property type="entry name" value="2OG-FeII_Oxy"/>
    <property type="match status" value="1"/>
</dbReference>
<dbReference type="GO" id="GO:0016491">
    <property type="term" value="F:oxidoreductase activity"/>
    <property type="evidence" value="ECO:0007669"/>
    <property type="project" value="UniProtKB-KW"/>
</dbReference>
<dbReference type="OrthoDB" id="288590at2759"/>
<proteinExistence type="inferred from homology"/>
<dbReference type="Pfam" id="PF14226">
    <property type="entry name" value="DIOX_N"/>
    <property type="match status" value="1"/>
</dbReference>
<reference evidence="3 4" key="1">
    <citation type="submission" date="2019-04" db="EMBL/GenBank/DDBJ databases">
        <authorList>
            <consortium name="DOE Joint Genome Institute"/>
            <person name="Mondo S."/>
            <person name="Kjaerbolling I."/>
            <person name="Vesth T."/>
            <person name="Frisvad J.C."/>
            <person name="Nybo J.L."/>
            <person name="Theobald S."/>
            <person name="Kildgaard S."/>
            <person name="Isbrandt T."/>
            <person name="Kuo A."/>
            <person name="Sato A."/>
            <person name="Lyhne E.K."/>
            <person name="Kogle M.E."/>
            <person name="Wiebenga A."/>
            <person name="Kun R.S."/>
            <person name="Lubbers R.J."/>
            <person name="Makela M.R."/>
            <person name="Barry K."/>
            <person name="Chovatia M."/>
            <person name="Clum A."/>
            <person name="Daum C."/>
            <person name="Haridas S."/>
            <person name="He G."/>
            <person name="LaButti K."/>
            <person name="Lipzen A."/>
            <person name="Riley R."/>
            <person name="Salamov A."/>
            <person name="Simmons B.A."/>
            <person name="Magnuson J.K."/>
            <person name="Henrissat B."/>
            <person name="Mortensen U.H."/>
            <person name="Larsen T.O."/>
            <person name="Devries R.P."/>
            <person name="Grigoriev I.V."/>
            <person name="Machida M."/>
            <person name="Baker S.E."/>
            <person name="Andersen M.R."/>
            <person name="Cantor M.N."/>
            <person name="Hua S.X."/>
        </authorList>
    </citation>
    <scope>NUCLEOTIDE SEQUENCE [LARGE SCALE GENOMIC DNA]</scope>
    <source>
        <strain evidence="3 4">CBS 119388</strain>
    </source>
</reference>
<dbReference type="InterPro" id="IPR026992">
    <property type="entry name" value="DIOX_N"/>
</dbReference>
<accession>A0A5N6I7R8</accession>
<sequence>MTIPSQPSAIDAEVQEAQKYLKGLIQKGQGGYAPAFSSIPVIDLGPLTHGSPVDKQRVAREMNEACTTSGFFYIKNHGISADQCDEALNQAKRFFKELPFEKKKEIHYQNSKFFRGWRPSADILKRSHPDSAQALGVKGVGDYKEAFNWAYQSDFDPTGGDGKYVELDGSRSVGNLWPREEDLPGFLDGVKGFYGQALQLSRRLIQLFALSLALPETTFDHLVTHPGGVARLLYYPPTDKVENLVGIGAHSDFELFTLLLQSDVSGLEVLSPDGKWVAADPLPGTIVVNVGDFMMRMTNGLYKSTIHRVVNCTGKERYSVPFFFSFNYDEIVETIPSCIPEGEQPKYKSINAGSYILERLRLALKDNE</sequence>
<dbReference type="SUPFAM" id="SSF51197">
    <property type="entry name" value="Clavaminate synthase-like"/>
    <property type="match status" value="1"/>
</dbReference>
<dbReference type="InterPro" id="IPR005123">
    <property type="entry name" value="Oxoglu/Fe-dep_dioxygenase_dom"/>
</dbReference>
<accession>A0A5N7DTM4</accession>
<dbReference type="GeneID" id="43670608"/>
<dbReference type="Proteomes" id="UP000325579">
    <property type="component" value="Unassembled WGS sequence"/>
</dbReference>
<dbReference type="InterPro" id="IPR044861">
    <property type="entry name" value="IPNS-like_FE2OG_OXY"/>
</dbReference>
<dbReference type="Gene3D" id="2.60.120.330">
    <property type="entry name" value="B-lactam Antibiotic, Isopenicillin N Synthase, Chain"/>
    <property type="match status" value="1"/>
</dbReference>
<name>A0A5N6I7R8_9EURO</name>
<keyword evidence="2" id="KW-0408">Iron</keyword>
<keyword evidence="4" id="KW-1185">Reference proteome</keyword>
<dbReference type="EMBL" id="ML736739">
    <property type="protein sequence ID" value="KAE8409635.1"/>
    <property type="molecule type" value="Genomic_DNA"/>
</dbReference>
<dbReference type="InterPro" id="IPR050231">
    <property type="entry name" value="Iron_ascorbate_oxido_reductase"/>
</dbReference>
<keyword evidence="2" id="KW-0479">Metal-binding</keyword>
<dbReference type="RefSeq" id="XP_031946954.1">
    <property type="nucleotide sequence ID" value="XM_032085917.1"/>
</dbReference>
<evidence type="ECO:0000256" key="2">
    <source>
        <dbReference type="RuleBase" id="RU003682"/>
    </source>
</evidence>
<dbReference type="GO" id="GO:0046872">
    <property type="term" value="F:metal ion binding"/>
    <property type="evidence" value="ECO:0007669"/>
    <property type="project" value="UniProtKB-KW"/>
</dbReference>
<evidence type="ECO:0000313" key="3">
    <source>
        <dbReference type="EMBL" id="KAE8409635.1"/>
    </source>
</evidence>
<evidence type="ECO:0000313" key="4">
    <source>
        <dbReference type="Proteomes" id="UP000325579"/>
    </source>
</evidence>
<dbReference type="GO" id="GO:0044283">
    <property type="term" value="P:small molecule biosynthetic process"/>
    <property type="evidence" value="ECO:0007669"/>
    <property type="project" value="UniProtKB-ARBA"/>
</dbReference>
<dbReference type="AlphaFoldDB" id="A0A5N6I7R8"/>
<dbReference type="PRINTS" id="PR00682">
    <property type="entry name" value="IPNSYNTHASE"/>
</dbReference>
<gene>
    <name evidence="3" type="ORF">BDV37DRAFT_277975</name>
</gene>
<organism evidence="3 4">
    <name type="scientific">Aspergillus pseudonomiae</name>
    <dbReference type="NCBI Taxonomy" id="1506151"/>
    <lineage>
        <taxon>Eukaryota</taxon>
        <taxon>Fungi</taxon>
        <taxon>Dikarya</taxon>
        <taxon>Ascomycota</taxon>
        <taxon>Pezizomycotina</taxon>
        <taxon>Eurotiomycetes</taxon>
        <taxon>Eurotiomycetidae</taxon>
        <taxon>Eurotiales</taxon>
        <taxon>Aspergillaceae</taxon>
        <taxon>Aspergillus</taxon>
        <taxon>Aspergillus subgen. Circumdati</taxon>
    </lineage>
</organism>
<dbReference type="PANTHER" id="PTHR47990">
    <property type="entry name" value="2-OXOGLUTARATE (2OG) AND FE(II)-DEPENDENT OXYGENASE SUPERFAMILY PROTEIN-RELATED"/>
    <property type="match status" value="1"/>
</dbReference>
<evidence type="ECO:0000256" key="1">
    <source>
        <dbReference type="ARBA" id="ARBA00008056"/>
    </source>
</evidence>
<dbReference type="InterPro" id="IPR027443">
    <property type="entry name" value="IPNS-like_sf"/>
</dbReference>
<keyword evidence="2" id="KW-0560">Oxidoreductase</keyword>